<evidence type="ECO:0000313" key="2">
    <source>
        <dbReference type="Proteomes" id="UP000008803"/>
    </source>
</evidence>
<dbReference type="Pfam" id="PF15595">
    <property type="entry name" value="Imm51"/>
    <property type="match status" value="1"/>
</dbReference>
<proteinExistence type="predicted"/>
<dbReference type="Proteomes" id="UP000008803">
    <property type="component" value="Chromosome"/>
</dbReference>
<protein>
    <submittedName>
        <fullName evidence="1">Uncharacterized protein</fullName>
    </submittedName>
</protein>
<dbReference type="InterPro" id="IPR028956">
    <property type="entry name" value="Imm51"/>
</dbReference>
<evidence type="ECO:0000313" key="1">
    <source>
        <dbReference type="EMBL" id="CBK96266.1"/>
    </source>
</evidence>
<dbReference type="KEGG" id="esu:EUS_10690"/>
<dbReference type="BioCyc" id="ESIR657319:G136K-903-MONOMER"/>
<accession>D4JT47</accession>
<dbReference type="HOGENOM" id="CLU_1169266_0_0_9"/>
<dbReference type="AlphaFoldDB" id="D4JT47"/>
<reference evidence="1 2" key="1">
    <citation type="submission" date="2010-03" db="EMBL/GenBank/DDBJ databases">
        <title>The genome sequence of Eubacterium siraeum 70/3.</title>
        <authorList>
            <consortium name="metaHIT consortium -- http://www.metahit.eu/"/>
            <person name="Pajon A."/>
            <person name="Turner K."/>
            <person name="Parkhill J."/>
            <person name="Duncan S."/>
            <person name="Flint H."/>
        </authorList>
    </citation>
    <scope>NUCLEOTIDE SEQUENCE [LARGE SCALE GENOMIC DNA]</scope>
    <source>
        <strain evidence="1 2">70/3</strain>
    </source>
</reference>
<dbReference type="PATRIC" id="fig|657319.3.peg.1357"/>
<gene>
    <name evidence="1" type="ORF">EUS_10690</name>
</gene>
<reference evidence="1 2" key="2">
    <citation type="submission" date="2010-03" db="EMBL/GenBank/DDBJ databases">
        <authorList>
            <person name="Pajon A."/>
        </authorList>
    </citation>
    <scope>NUCLEOTIDE SEQUENCE [LARGE SCALE GENOMIC DNA]</scope>
    <source>
        <strain evidence="1 2">70/3</strain>
    </source>
</reference>
<dbReference type="EMBL" id="FP929044">
    <property type="protein sequence ID" value="CBK96266.1"/>
    <property type="molecule type" value="Genomic_DNA"/>
</dbReference>
<sequence>MNTEKQIENFNNINAPFYVVAHDDGRFSLCLPIALLSDEYYPYCQTAFDNYAKKSGDEVCDERGLKTHGNGYEWDAAFREAFADEPNIERIIFDSEAGGFFCNCDDLQILMDFGSRFKKICENTEVFTKTIAEGIKNADEREAEQERIAKTVRGQLMRHPECSFDIMTPDGRVQLTPEDIKAMLGGEKQDIRIDGVIYAAYELLDMEVVDMQADLFDNGLIRMKANESDEQTFVQTM</sequence>
<name>D4JT47_9FIRM</name>
<organism evidence="1 2">
    <name type="scientific">[Eubacterium] siraeum 70/3</name>
    <dbReference type="NCBI Taxonomy" id="657319"/>
    <lineage>
        <taxon>Bacteria</taxon>
        <taxon>Bacillati</taxon>
        <taxon>Bacillota</taxon>
        <taxon>Clostridia</taxon>
        <taxon>Eubacteriales</taxon>
        <taxon>Oscillospiraceae</taxon>
        <taxon>Oscillospiraceae incertae sedis</taxon>
    </lineage>
</organism>